<dbReference type="HOGENOM" id="CLU_2672102_0_0_1"/>
<dbReference type="InParanoid" id="A0A0C3JH52"/>
<dbReference type="AlphaFoldDB" id="A0A0C3JH52"/>
<evidence type="ECO:0000313" key="2">
    <source>
        <dbReference type="Proteomes" id="UP000054217"/>
    </source>
</evidence>
<protein>
    <submittedName>
        <fullName evidence="1">Uncharacterized protein</fullName>
    </submittedName>
</protein>
<keyword evidence="2" id="KW-1185">Reference proteome</keyword>
<organism evidence="1 2">
    <name type="scientific">Pisolithus tinctorius Marx 270</name>
    <dbReference type="NCBI Taxonomy" id="870435"/>
    <lineage>
        <taxon>Eukaryota</taxon>
        <taxon>Fungi</taxon>
        <taxon>Dikarya</taxon>
        <taxon>Basidiomycota</taxon>
        <taxon>Agaricomycotina</taxon>
        <taxon>Agaricomycetes</taxon>
        <taxon>Agaricomycetidae</taxon>
        <taxon>Boletales</taxon>
        <taxon>Sclerodermatineae</taxon>
        <taxon>Pisolithaceae</taxon>
        <taxon>Pisolithus</taxon>
    </lineage>
</organism>
<reference evidence="1 2" key="1">
    <citation type="submission" date="2014-04" db="EMBL/GenBank/DDBJ databases">
        <authorList>
            <consortium name="DOE Joint Genome Institute"/>
            <person name="Kuo A."/>
            <person name="Kohler A."/>
            <person name="Costa M.D."/>
            <person name="Nagy L.G."/>
            <person name="Floudas D."/>
            <person name="Copeland A."/>
            <person name="Barry K.W."/>
            <person name="Cichocki N."/>
            <person name="Veneault-Fourrey C."/>
            <person name="LaButti K."/>
            <person name="Lindquist E.A."/>
            <person name="Lipzen A."/>
            <person name="Lundell T."/>
            <person name="Morin E."/>
            <person name="Murat C."/>
            <person name="Sun H."/>
            <person name="Tunlid A."/>
            <person name="Henrissat B."/>
            <person name="Grigoriev I.V."/>
            <person name="Hibbett D.S."/>
            <person name="Martin F."/>
            <person name="Nordberg H.P."/>
            <person name="Cantor M.N."/>
            <person name="Hua S.X."/>
        </authorList>
    </citation>
    <scope>NUCLEOTIDE SEQUENCE [LARGE SCALE GENOMIC DNA]</scope>
    <source>
        <strain evidence="1 2">Marx 270</strain>
    </source>
</reference>
<sequence length="75" mass="8343">MNRADQIEGRNQLLLSPDHDGSCPCTTIREIRYLACKRFLWCNRYGEWGSGSSTEKFAPGASSFGDGLIIHSHIA</sequence>
<name>A0A0C3JH52_PISTI</name>
<proteinExistence type="predicted"/>
<dbReference type="EMBL" id="KN832037">
    <property type="protein sequence ID" value="KIN96936.1"/>
    <property type="molecule type" value="Genomic_DNA"/>
</dbReference>
<accession>A0A0C3JH52</accession>
<reference evidence="2" key="2">
    <citation type="submission" date="2015-01" db="EMBL/GenBank/DDBJ databases">
        <title>Evolutionary Origins and Diversification of the Mycorrhizal Mutualists.</title>
        <authorList>
            <consortium name="DOE Joint Genome Institute"/>
            <consortium name="Mycorrhizal Genomics Consortium"/>
            <person name="Kohler A."/>
            <person name="Kuo A."/>
            <person name="Nagy L.G."/>
            <person name="Floudas D."/>
            <person name="Copeland A."/>
            <person name="Barry K.W."/>
            <person name="Cichocki N."/>
            <person name="Veneault-Fourrey C."/>
            <person name="LaButti K."/>
            <person name="Lindquist E.A."/>
            <person name="Lipzen A."/>
            <person name="Lundell T."/>
            <person name="Morin E."/>
            <person name="Murat C."/>
            <person name="Riley R."/>
            <person name="Ohm R."/>
            <person name="Sun H."/>
            <person name="Tunlid A."/>
            <person name="Henrissat B."/>
            <person name="Grigoriev I.V."/>
            <person name="Hibbett D.S."/>
            <person name="Martin F."/>
        </authorList>
    </citation>
    <scope>NUCLEOTIDE SEQUENCE [LARGE SCALE GENOMIC DNA]</scope>
    <source>
        <strain evidence="2">Marx 270</strain>
    </source>
</reference>
<evidence type="ECO:0000313" key="1">
    <source>
        <dbReference type="EMBL" id="KIN96936.1"/>
    </source>
</evidence>
<gene>
    <name evidence="1" type="ORF">M404DRAFT_1006426</name>
</gene>
<dbReference type="Proteomes" id="UP000054217">
    <property type="component" value="Unassembled WGS sequence"/>
</dbReference>